<evidence type="ECO:0000313" key="6">
    <source>
        <dbReference type="Proteomes" id="UP000266287"/>
    </source>
</evidence>
<dbReference type="CDD" id="cd00381">
    <property type="entry name" value="IMPDH"/>
    <property type="match status" value="1"/>
</dbReference>
<dbReference type="GO" id="GO:0006183">
    <property type="term" value="P:GTP biosynthetic process"/>
    <property type="evidence" value="ECO:0007669"/>
    <property type="project" value="TreeGrafter"/>
</dbReference>
<evidence type="ECO:0000256" key="1">
    <source>
        <dbReference type="ARBA" id="ARBA00005502"/>
    </source>
</evidence>
<organism evidence="5 6">
    <name type="scientific">candidate division NPL-UPA2 bacterium Unc8</name>
    <dbReference type="NCBI Taxonomy" id="1980939"/>
    <lineage>
        <taxon>Bacteria</taxon>
    </lineage>
</organism>
<gene>
    <name evidence="5" type="ORF">B9J77_00860</name>
</gene>
<dbReference type="Pfam" id="PF00478">
    <property type="entry name" value="IMPDH"/>
    <property type="match status" value="1"/>
</dbReference>
<evidence type="ECO:0000256" key="2">
    <source>
        <dbReference type="ARBA" id="ARBA00023002"/>
    </source>
</evidence>
<dbReference type="InterPro" id="IPR005992">
    <property type="entry name" value="IMP_DH-rel2"/>
</dbReference>
<dbReference type="InterPro" id="IPR005990">
    <property type="entry name" value="IMP_DH"/>
</dbReference>
<evidence type="ECO:0000259" key="4">
    <source>
        <dbReference type="Pfam" id="PF00478"/>
    </source>
</evidence>
<comment type="similarity">
    <text evidence="1">Belongs to the IMPDH/GMPR family.</text>
</comment>
<dbReference type="SMART" id="SM01240">
    <property type="entry name" value="IMPDH"/>
    <property type="match status" value="1"/>
</dbReference>
<dbReference type="GO" id="GO:0003938">
    <property type="term" value="F:IMP dehydrogenase activity"/>
    <property type="evidence" value="ECO:0007669"/>
    <property type="project" value="InterPro"/>
</dbReference>
<accession>A0A399FXI8</accession>
<dbReference type="InterPro" id="IPR001093">
    <property type="entry name" value="IMP_DH_GMPRt"/>
</dbReference>
<dbReference type="NCBIfam" id="TIGR01304">
    <property type="entry name" value="IMP_DH_rel_2"/>
    <property type="match status" value="1"/>
</dbReference>
<evidence type="ECO:0000313" key="5">
    <source>
        <dbReference type="EMBL" id="RII01115.1"/>
    </source>
</evidence>
<dbReference type="PANTHER" id="PTHR11911">
    <property type="entry name" value="INOSINE-5-MONOPHOSPHATE DEHYDROGENASE RELATED"/>
    <property type="match status" value="1"/>
</dbReference>
<reference evidence="5 6" key="1">
    <citation type="submission" date="2018-08" db="EMBL/GenBank/DDBJ databases">
        <title>Draft genome of candidate division NPL-UPA2 bacterium Unc8 that adapted to ultra-basic serpentinizing groundwater.</title>
        <authorList>
            <person name="Ishii S."/>
            <person name="Suzuki S."/>
            <person name="Nealson K.H."/>
        </authorList>
    </citation>
    <scope>NUCLEOTIDE SEQUENCE [LARGE SCALE GENOMIC DNA]</scope>
    <source>
        <strain evidence="5">Unc8</strain>
    </source>
</reference>
<sequence length="395" mass="41735">MGMWIGRGVKARRCYGFDEIALIPRSLTINPQDTDLTWRIGTLELEIPILASAMDGVVDVRFAIEMGNLGGLAILNLEGIQTRYDDPSEIIKEIISPASEKDIESVQAAYSKPIKETLISQRIEEIKRGGGYAAVSAIPQRAERFGKIAQKAGADIFVIQSTVAAPKHISSTYKSLDLEKFCKMMRIPVIAGNCVTYEVALALIKTGIAGLLVGIGPGAACTTRGVLGIGVPQATAVCDTAAARDFHYKQTGKYVPIIADGGMVTGGDICKAFACGADAVMIGSALARTKEAPGQGYHWGMATSDVNLPRGTRIYVGVTGSLKEILFGPARLDDGSQNLIGALRTSMGSLGVKNISEMQLTEIIIAPAIQTEGKIFQAVQKVGMGSSKGDAEAGI</sequence>
<evidence type="ECO:0000256" key="3">
    <source>
        <dbReference type="ARBA" id="ARBA00023027"/>
    </source>
</evidence>
<feature type="domain" description="IMP dehydrogenase/GMP reductase" evidence="4">
    <location>
        <begin position="15"/>
        <end position="361"/>
    </location>
</feature>
<dbReference type="PANTHER" id="PTHR11911:SF85">
    <property type="entry name" value="INOSINE-5'-MONOPHOSPHATE DEHYDROGENASE"/>
    <property type="match status" value="1"/>
</dbReference>
<dbReference type="InterPro" id="IPR013785">
    <property type="entry name" value="Aldolase_TIM"/>
</dbReference>
<keyword evidence="2" id="KW-0560">Oxidoreductase</keyword>
<proteinExistence type="inferred from homology"/>
<dbReference type="AlphaFoldDB" id="A0A399FXI8"/>
<comment type="caution">
    <text evidence="5">The sequence shown here is derived from an EMBL/GenBank/DDBJ whole genome shotgun (WGS) entry which is preliminary data.</text>
</comment>
<name>A0A399FXI8_UNCN2</name>
<dbReference type="Gene3D" id="3.20.20.70">
    <property type="entry name" value="Aldolase class I"/>
    <property type="match status" value="1"/>
</dbReference>
<dbReference type="EMBL" id="NDHY01000001">
    <property type="protein sequence ID" value="RII01115.1"/>
    <property type="molecule type" value="Genomic_DNA"/>
</dbReference>
<dbReference type="SUPFAM" id="SSF51412">
    <property type="entry name" value="Inosine monophosphate dehydrogenase (IMPDH)"/>
    <property type="match status" value="1"/>
</dbReference>
<protein>
    <submittedName>
        <fullName evidence="5">GuaB3 family IMP dehydrogenase-related protein</fullName>
    </submittedName>
</protein>
<dbReference type="Proteomes" id="UP000266287">
    <property type="component" value="Unassembled WGS sequence"/>
</dbReference>
<keyword evidence="3" id="KW-0520">NAD</keyword>